<sequence length="374" mass="42114">PIVVVTIGDEILGHKDLFPFHKKDIVADSSLAPNAKSFADVVLNKKTMVMPLPSTSSILQQKGAYVSVKEFWHPQILFDLAKASGVPLKIDQATLNGDFGHFARVLVDIDLKNPLLDMTVVLFISLRRDFPIFVLLVPLLAMFLLIVVSKDVQKSPDVPVKKIFTFLASVLDKDNTFVRFGNMEDEVKIVDSLEKNKAHYDKDDELVAIDENNLRVTIIWTLVISLKPRSSHQNMRVGKKCSLRKRKKLLKLSTLSLSRGLRKPFLNEGPLLELSGFVYASCDYIVRRELWDSLSSLHVTGPWLVLGDFNSVMGTHETTGIIKGRSCEDFRVSVTLCNMIDLDSQGPLFIWRGSRGGRLVMSRLDKAFYNEELL</sequence>
<evidence type="ECO:0000313" key="3">
    <source>
        <dbReference type="Proteomes" id="UP000237105"/>
    </source>
</evidence>
<gene>
    <name evidence="2" type="ORF">PanWU01x14_013820</name>
</gene>
<comment type="caution">
    <text evidence="2">The sequence shown here is derived from an EMBL/GenBank/DDBJ whole genome shotgun (WGS) entry which is preliminary data.</text>
</comment>
<dbReference type="GO" id="GO:0004527">
    <property type="term" value="F:exonuclease activity"/>
    <property type="evidence" value="ECO:0007669"/>
    <property type="project" value="UniProtKB-KW"/>
</dbReference>
<keyword evidence="1" id="KW-0812">Transmembrane</keyword>
<evidence type="ECO:0000256" key="1">
    <source>
        <dbReference type="SAM" id="Phobius"/>
    </source>
</evidence>
<name>A0A2P5E155_PARAD</name>
<proteinExistence type="predicted"/>
<dbReference type="SUPFAM" id="SSF56219">
    <property type="entry name" value="DNase I-like"/>
    <property type="match status" value="1"/>
</dbReference>
<feature type="non-terminal residue" evidence="2">
    <location>
        <position position="1"/>
    </location>
</feature>
<keyword evidence="2" id="KW-0378">Hydrolase</keyword>
<keyword evidence="3" id="KW-1185">Reference proteome</keyword>
<dbReference type="AlphaFoldDB" id="A0A2P5E155"/>
<keyword evidence="2" id="KW-0269">Exonuclease</keyword>
<dbReference type="PANTHER" id="PTHR31286">
    <property type="entry name" value="GLYCINE-RICH CELL WALL STRUCTURAL PROTEIN 1.8-LIKE"/>
    <property type="match status" value="1"/>
</dbReference>
<protein>
    <submittedName>
        <fullName evidence="2">Endonuclease/exonuclease/phosphatase</fullName>
    </submittedName>
</protein>
<organism evidence="2 3">
    <name type="scientific">Parasponia andersonii</name>
    <name type="common">Sponia andersonii</name>
    <dbReference type="NCBI Taxonomy" id="3476"/>
    <lineage>
        <taxon>Eukaryota</taxon>
        <taxon>Viridiplantae</taxon>
        <taxon>Streptophyta</taxon>
        <taxon>Embryophyta</taxon>
        <taxon>Tracheophyta</taxon>
        <taxon>Spermatophyta</taxon>
        <taxon>Magnoliopsida</taxon>
        <taxon>eudicotyledons</taxon>
        <taxon>Gunneridae</taxon>
        <taxon>Pentapetalae</taxon>
        <taxon>rosids</taxon>
        <taxon>fabids</taxon>
        <taxon>Rosales</taxon>
        <taxon>Cannabaceae</taxon>
        <taxon>Parasponia</taxon>
    </lineage>
</organism>
<dbReference type="EMBL" id="JXTB01000005">
    <property type="protein sequence ID" value="PON79266.1"/>
    <property type="molecule type" value="Genomic_DNA"/>
</dbReference>
<keyword evidence="2" id="KW-0540">Nuclease</keyword>
<keyword evidence="1" id="KW-0472">Membrane</keyword>
<keyword evidence="1" id="KW-1133">Transmembrane helix</keyword>
<keyword evidence="2" id="KW-0255">Endonuclease</keyword>
<dbReference type="InterPro" id="IPR040256">
    <property type="entry name" value="At4g02000-like"/>
</dbReference>
<dbReference type="PANTHER" id="PTHR31286:SF60">
    <property type="entry name" value="PROTEIN, PUTATIVE-RELATED"/>
    <property type="match status" value="1"/>
</dbReference>
<accession>A0A2P5E155</accession>
<reference evidence="3" key="1">
    <citation type="submission" date="2016-06" db="EMBL/GenBank/DDBJ databases">
        <title>Parallel loss of symbiosis genes in relatives of nitrogen-fixing non-legume Parasponia.</title>
        <authorList>
            <person name="Van Velzen R."/>
            <person name="Holmer R."/>
            <person name="Bu F."/>
            <person name="Rutten L."/>
            <person name="Van Zeijl A."/>
            <person name="Liu W."/>
            <person name="Santuari L."/>
            <person name="Cao Q."/>
            <person name="Sharma T."/>
            <person name="Shen D."/>
            <person name="Roswanjaya Y."/>
            <person name="Wardhani T."/>
            <person name="Kalhor M.S."/>
            <person name="Jansen J."/>
            <person name="Van den Hoogen J."/>
            <person name="Gungor B."/>
            <person name="Hartog M."/>
            <person name="Hontelez J."/>
            <person name="Verver J."/>
            <person name="Yang W.-C."/>
            <person name="Schijlen E."/>
            <person name="Repin R."/>
            <person name="Schilthuizen M."/>
            <person name="Schranz E."/>
            <person name="Heidstra R."/>
            <person name="Miyata K."/>
            <person name="Fedorova E."/>
            <person name="Kohlen W."/>
            <person name="Bisseling T."/>
            <person name="Smit S."/>
            <person name="Geurts R."/>
        </authorList>
    </citation>
    <scope>NUCLEOTIDE SEQUENCE [LARGE SCALE GENOMIC DNA]</scope>
    <source>
        <strain evidence="3">cv. WU1-14</strain>
    </source>
</reference>
<feature type="transmembrane region" description="Helical" evidence="1">
    <location>
        <begin position="130"/>
        <end position="148"/>
    </location>
</feature>
<dbReference type="InterPro" id="IPR036691">
    <property type="entry name" value="Endo/exonu/phosph_ase_sf"/>
</dbReference>
<dbReference type="GO" id="GO:0004519">
    <property type="term" value="F:endonuclease activity"/>
    <property type="evidence" value="ECO:0007669"/>
    <property type="project" value="UniProtKB-KW"/>
</dbReference>
<dbReference type="OrthoDB" id="1924068at2759"/>
<dbReference type="Proteomes" id="UP000237105">
    <property type="component" value="Unassembled WGS sequence"/>
</dbReference>
<evidence type="ECO:0000313" key="2">
    <source>
        <dbReference type="EMBL" id="PON79266.1"/>
    </source>
</evidence>